<gene>
    <name evidence="5" type="primary">ahcY</name>
    <name evidence="10" type="ORF">HNR07_003803</name>
</gene>
<dbReference type="UniPathway" id="UPA00314">
    <property type="reaction ID" value="UER00076"/>
</dbReference>
<comment type="catalytic activity">
    <reaction evidence="5 7">
        <text>S-adenosyl-L-homocysteine + H2O = L-homocysteine + adenosine</text>
        <dbReference type="Rhea" id="RHEA:21708"/>
        <dbReference type="ChEBI" id="CHEBI:15377"/>
        <dbReference type="ChEBI" id="CHEBI:16335"/>
        <dbReference type="ChEBI" id="CHEBI:57856"/>
        <dbReference type="ChEBI" id="CHEBI:58199"/>
        <dbReference type="EC" id="3.13.2.1"/>
    </reaction>
</comment>
<dbReference type="Pfam" id="PF05221">
    <property type="entry name" value="AdoHcyase"/>
    <property type="match status" value="2"/>
</dbReference>
<dbReference type="HAMAP" id="MF_00563">
    <property type="entry name" value="AdoHcyase"/>
    <property type="match status" value="1"/>
</dbReference>
<dbReference type="CDD" id="cd00401">
    <property type="entry name" value="SAHH"/>
    <property type="match status" value="1"/>
</dbReference>
<comment type="function">
    <text evidence="5">May play a key role in the regulation of the intracellular concentration of adenosylhomocysteine.</text>
</comment>
<dbReference type="AlphaFoldDB" id="A0A840WLT9"/>
<evidence type="ECO:0000256" key="7">
    <source>
        <dbReference type="RuleBase" id="RU000548"/>
    </source>
</evidence>
<evidence type="ECO:0000256" key="1">
    <source>
        <dbReference type="ARBA" id="ARBA00007122"/>
    </source>
</evidence>
<feature type="binding site" evidence="5">
    <location>
        <position position="128"/>
    </location>
    <ligand>
        <name>substrate</name>
    </ligand>
</feature>
<dbReference type="InterPro" id="IPR020082">
    <property type="entry name" value="S-Ado-L-homoCys_hydrolase_CS"/>
</dbReference>
<dbReference type="InterPro" id="IPR036291">
    <property type="entry name" value="NAD(P)-bd_dom_sf"/>
</dbReference>
<feature type="binding site" evidence="5">
    <location>
        <position position="188"/>
    </location>
    <ligand>
        <name>NAD(+)</name>
        <dbReference type="ChEBI" id="CHEBI:57540"/>
    </ligand>
</feature>
<dbReference type="FunFam" id="3.40.50.720:FF:000004">
    <property type="entry name" value="Adenosylhomocysteinase"/>
    <property type="match status" value="1"/>
</dbReference>
<comment type="caution">
    <text evidence="10">The sequence shown here is derived from an EMBL/GenBank/DDBJ whole genome shotgun (WGS) entry which is preliminary data.</text>
</comment>
<dbReference type="InterPro" id="IPR000043">
    <property type="entry name" value="Adenosylhomocysteinase-like"/>
</dbReference>
<dbReference type="PANTHER" id="PTHR23420">
    <property type="entry name" value="ADENOSYLHOMOCYSTEINASE"/>
    <property type="match status" value="1"/>
</dbReference>
<dbReference type="GO" id="GO:0071269">
    <property type="term" value="P:L-homocysteine biosynthetic process"/>
    <property type="evidence" value="ECO:0007669"/>
    <property type="project" value="UniProtKB-UniRule"/>
</dbReference>
<comment type="cofactor">
    <cofactor evidence="5 6 7">
        <name>NAD(+)</name>
        <dbReference type="ChEBI" id="CHEBI:57540"/>
    </cofactor>
    <text evidence="5 6 7">Binds 1 NAD(+) per subunit.</text>
</comment>
<feature type="binding site" evidence="5">
    <location>
        <begin position="217"/>
        <end position="222"/>
    </location>
    <ligand>
        <name>NAD(+)</name>
        <dbReference type="ChEBI" id="CHEBI:57540"/>
    </ligand>
</feature>
<dbReference type="GO" id="GO:0004013">
    <property type="term" value="F:adenosylhomocysteinase activity"/>
    <property type="evidence" value="ECO:0007669"/>
    <property type="project" value="UniProtKB-UniRule"/>
</dbReference>
<comment type="caution">
    <text evidence="5">Lacks conserved residue(s) required for the propagation of feature annotation.</text>
</comment>
<dbReference type="Proteomes" id="UP000579647">
    <property type="component" value="Unassembled WGS sequence"/>
</dbReference>
<evidence type="ECO:0000259" key="9">
    <source>
        <dbReference type="SMART" id="SM00997"/>
    </source>
</evidence>
<dbReference type="PROSITE" id="PS00739">
    <property type="entry name" value="ADOHCYASE_2"/>
    <property type="match status" value="1"/>
</dbReference>
<dbReference type="SUPFAM" id="SSF51735">
    <property type="entry name" value="NAD(P)-binding Rossmann-fold domains"/>
    <property type="match status" value="1"/>
</dbReference>
<sequence>MTLPSHEVADLGLSRAGVRRVAWAERSMPVLRSVRARFAEEQPLAGLRVAACLHVTAETANLLRVLRAGGARVWLAASNPLSTQDDTAAALVSEYGVAVYAWAGMDTAAYDRNLVTVLESRPHLLLDDGCDLVNTAHVDRPELLEGILGGCEQTTTGVIRLRRMSAEGELRLPMVAVNDTRTKRMFDNRYGTGQSTVDGVLRATNTLLAGRTVVVAGFGYCGRGLAERFRGMGSNVVVTEVDPVKALDAVMQGYTVATMDTAAPVGDVFVTATGNRDVIRREHLAVMRDGAILANSGHFDLEIDLNALDALSVAVDRGVREQADEYVFADGRRLLLLSEGRLVNLGAAEGHPAAVMDMSFAVQALTTEWLAKEHGALEPGVADVPEEIDNEVARLELAALGVGIDTLTPDQEAYLNSWRP</sequence>
<keyword evidence="11" id="KW-1185">Reference proteome</keyword>
<dbReference type="EC" id="3.13.2.1" evidence="5"/>
<feature type="binding site" evidence="5">
    <location>
        <position position="183"/>
    </location>
    <ligand>
        <name>substrate</name>
    </ligand>
</feature>
<accession>A0A840WLT9</accession>
<dbReference type="GO" id="GO:0006730">
    <property type="term" value="P:one-carbon metabolic process"/>
    <property type="evidence" value="ECO:0007669"/>
    <property type="project" value="UniProtKB-UniRule"/>
</dbReference>
<dbReference type="SUPFAM" id="SSF52283">
    <property type="entry name" value="Formate/glycerate dehydrogenase catalytic domain-like"/>
    <property type="match status" value="1"/>
</dbReference>
<feature type="domain" description="S-adenosyl-L-homocysteine hydrolase NAD binding" evidence="9">
    <location>
        <begin position="188"/>
        <end position="350"/>
    </location>
</feature>
<feature type="binding site" evidence="5 6">
    <location>
        <begin position="296"/>
        <end position="298"/>
    </location>
    <ligand>
        <name>NAD(+)</name>
        <dbReference type="ChEBI" id="CHEBI:57540"/>
    </ligand>
</feature>
<dbReference type="GO" id="GO:0005829">
    <property type="term" value="C:cytosol"/>
    <property type="evidence" value="ECO:0007669"/>
    <property type="project" value="TreeGrafter"/>
</dbReference>
<feature type="binding site" evidence="6">
    <location>
        <position position="351"/>
    </location>
    <ligand>
        <name>NAD(+)</name>
        <dbReference type="ChEBI" id="CHEBI:57540"/>
    </ligand>
</feature>
<reference evidence="10 11" key="1">
    <citation type="submission" date="2020-08" db="EMBL/GenBank/DDBJ databases">
        <title>Sequencing the genomes of 1000 actinobacteria strains.</title>
        <authorList>
            <person name="Klenk H.-P."/>
        </authorList>
    </citation>
    <scope>NUCLEOTIDE SEQUENCE [LARGE SCALE GENOMIC DNA]</scope>
    <source>
        <strain evidence="10 11">DSM 44598</strain>
    </source>
</reference>
<dbReference type="SMART" id="SM00997">
    <property type="entry name" value="AdoHcyase_NAD"/>
    <property type="match status" value="1"/>
</dbReference>
<feature type="binding site" evidence="5 6">
    <location>
        <position position="240"/>
    </location>
    <ligand>
        <name>NAD(+)</name>
        <dbReference type="ChEBI" id="CHEBI:57540"/>
    </ligand>
</feature>
<dbReference type="PIRSF" id="PIRSF001109">
    <property type="entry name" value="Ad_hcy_hydrolase"/>
    <property type="match status" value="1"/>
</dbReference>
<comment type="similarity">
    <text evidence="1 5 8">Belongs to the adenosylhomocysteinase family.</text>
</comment>
<evidence type="ECO:0000256" key="4">
    <source>
        <dbReference type="ARBA" id="ARBA00023027"/>
    </source>
</evidence>
<feature type="binding site" evidence="5 6">
    <location>
        <position position="344"/>
    </location>
    <ligand>
        <name>NAD(+)</name>
        <dbReference type="ChEBI" id="CHEBI:57540"/>
    </ligand>
</feature>
<dbReference type="Pfam" id="PF00670">
    <property type="entry name" value="AdoHcyase_NAD"/>
    <property type="match status" value="1"/>
</dbReference>
<comment type="pathway">
    <text evidence="5 7">Amino-acid biosynthesis; L-homocysteine biosynthesis; L-homocysteine from S-adenosyl-L-homocysteine: step 1/1.</text>
</comment>
<dbReference type="NCBIfam" id="TIGR00936">
    <property type="entry name" value="ahcY"/>
    <property type="match status" value="1"/>
</dbReference>
<evidence type="ECO:0000256" key="3">
    <source>
        <dbReference type="ARBA" id="ARBA00022801"/>
    </source>
</evidence>
<keyword evidence="5" id="KW-0963">Cytoplasm</keyword>
<name>A0A840WLT9_9ACTN</name>
<keyword evidence="2 5" id="KW-0554">One-carbon metabolism</keyword>
<keyword evidence="3 5" id="KW-0378">Hydrolase</keyword>
<proteinExistence type="inferred from homology"/>
<evidence type="ECO:0000256" key="6">
    <source>
        <dbReference type="PIRSR" id="PIRSR001109-2"/>
    </source>
</evidence>
<comment type="subcellular location">
    <subcellularLocation>
        <location evidence="5">Cytoplasm</location>
    </subcellularLocation>
</comment>
<dbReference type="SMART" id="SM00996">
    <property type="entry name" value="AdoHcyase"/>
    <property type="match status" value="1"/>
</dbReference>
<dbReference type="InterPro" id="IPR042172">
    <property type="entry name" value="Adenosylhomocyst_ase-like_sf"/>
</dbReference>
<organism evidence="10 11">
    <name type="scientific">Nocardiopsis metallicus</name>
    <dbReference type="NCBI Taxonomy" id="179819"/>
    <lineage>
        <taxon>Bacteria</taxon>
        <taxon>Bacillati</taxon>
        <taxon>Actinomycetota</taxon>
        <taxon>Actinomycetes</taxon>
        <taxon>Streptosporangiales</taxon>
        <taxon>Nocardiopsidaceae</taxon>
        <taxon>Nocardiopsis</taxon>
    </lineage>
</organism>
<feature type="binding site" evidence="6">
    <location>
        <begin position="219"/>
        <end position="224"/>
    </location>
    <ligand>
        <name>NAD(+)</name>
        <dbReference type="ChEBI" id="CHEBI:57540"/>
    </ligand>
</feature>
<evidence type="ECO:0000256" key="8">
    <source>
        <dbReference type="RuleBase" id="RU004166"/>
    </source>
</evidence>
<dbReference type="PANTHER" id="PTHR23420:SF0">
    <property type="entry name" value="ADENOSYLHOMOCYSTEINASE"/>
    <property type="match status" value="1"/>
</dbReference>
<evidence type="ECO:0000313" key="11">
    <source>
        <dbReference type="Proteomes" id="UP000579647"/>
    </source>
</evidence>
<evidence type="ECO:0000313" key="10">
    <source>
        <dbReference type="EMBL" id="MBB5492666.1"/>
    </source>
</evidence>
<feature type="binding site" evidence="5">
    <location>
        <position position="275"/>
    </location>
    <ligand>
        <name>NAD(+)</name>
        <dbReference type="ChEBI" id="CHEBI:57540"/>
    </ligand>
</feature>
<feature type="binding site" evidence="5">
    <location>
        <position position="56"/>
    </location>
    <ligand>
        <name>substrate</name>
    </ligand>
</feature>
<evidence type="ECO:0000256" key="2">
    <source>
        <dbReference type="ARBA" id="ARBA00022563"/>
    </source>
</evidence>
<dbReference type="EMBL" id="JACHDO010000001">
    <property type="protein sequence ID" value="MBB5492666.1"/>
    <property type="molecule type" value="Genomic_DNA"/>
</dbReference>
<dbReference type="GO" id="GO:0033353">
    <property type="term" value="P:S-adenosylmethionine cycle"/>
    <property type="evidence" value="ECO:0007669"/>
    <property type="project" value="TreeGrafter"/>
</dbReference>
<protein>
    <recommendedName>
        <fullName evidence="5">Adenosylhomocysteinase</fullName>
        <ecNumber evidence="5">3.13.2.1</ecNumber>
    </recommendedName>
    <alternativeName>
        <fullName evidence="5">S-adenosyl-L-homocysteine hydrolase</fullName>
        <shortName evidence="5">AdoHcyase</shortName>
    </alternativeName>
</protein>
<keyword evidence="4 5" id="KW-0520">NAD</keyword>
<dbReference type="NCBIfam" id="NF004005">
    <property type="entry name" value="PRK05476.2-3"/>
    <property type="match status" value="1"/>
</dbReference>
<feature type="binding site" evidence="5 6">
    <location>
        <begin position="154"/>
        <end position="156"/>
    </location>
    <ligand>
        <name>NAD(+)</name>
        <dbReference type="ChEBI" id="CHEBI:57540"/>
    </ligand>
</feature>
<evidence type="ECO:0000256" key="5">
    <source>
        <dbReference type="HAMAP-Rule" id="MF_00563"/>
    </source>
</evidence>
<dbReference type="Gene3D" id="3.40.50.720">
    <property type="entry name" value="NAD(P)-binding Rossmann-like Domain"/>
    <property type="match status" value="1"/>
</dbReference>
<dbReference type="Gene3D" id="3.40.50.1480">
    <property type="entry name" value="Adenosylhomocysteinase-like"/>
    <property type="match status" value="1"/>
</dbReference>
<dbReference type="InterPro" id="IPR015878">
    <property type="entry name" value="Ado_hCys_hydrolase_NAD-bd"/>
</dbReference>
<feature type="binding site" evidence="5">
    <location>
        <position position="187"/>
    </location>
    <ligand>
        <name>substrate</name>
    </ligand>
</feature>
<dbReference type="RefSeq" id="WP_184366072.1">
    <property type="nucleotide sequence ID" value="NZ_BAAAKM010000033.1"/>
</dbReference>